<sequence>MANRLRNYFPLIRERKEVLKEIGENSGLYAVFTGWKPEQQEEFLDFCTGMKGVKILYDSFFKEVMNPEYTPGRLNRFLSLLIGKKVTIRQVIPNDGSRIADENTLLITDIVVEFEEGSLANVEIQKIGYSFPGERSACYSADLLLRQYKRVRDEKNRTKQKFSYKDIKNVYIIVLFDKSAREFHAVLGKHLHKSYWGFDTGLEVELLQNFIFITLDIFRKNMENKSIENELDAWLMFFSSEDPERIIELIDKYPMFREMYDDIYELCRNMEKVMGMFSKELRELDRNTVQYMIDEMQETIDAQAAALEANEKKLEAERKRHEEELEREKAKYAEALRCIEELKRKSSSDPLQ</sequence>
<dbReference type="Proteomes" id="UP000260812">
    <property type="component" value="Unassembled WGS sequence"/>
</dbReference>
<evidence type="ECO:0000313" key="3">
    <source>
        <dbReference type="EMBL" id="RGE71532.1"/>
    </source>
</evidence>
<keyword evidence="1" id="KW-0175">Coiled coil</keyword>
<dbReference type="AlphaFoldDB" id="A0A3E3I3N8"/>
<name>A0A3E3I3N8_9FIRM</name>
<dbReference type="EMBL" id="QVLV01000008">
    <property type="protein sequence ID" value="RGE59700.1"/>
    <property type="molecule type" value="Genomic_DNA"/>
</dbReference>
<evidence type="ECO:0000313" key="4">
    <source>
        <dbReference type="Proteomes" id="UP000260812"/>
    </source>
</evidence>
<evidence type="ECO:0000313" key="5">
    <source>
        <dbReference type="Proteomes" id="UP000261166"/>
    </source>
</evidence>
<keyword evidence="4" id="KW-1185">Reference proteome</keyword>
<dbReference type="OrthoDB" id="2057992at2"/>
<feature type="coiled-coil region" evidence="1">
    <location>
        <begin position="293"/>
        <end position="345"/>
    </location>
</feature>
<accession>A0A3E3I3N8</accession>
<reference evidence="2 5" key="1">
    <citation type="submission" date="2018-08" db="EMBL/GenBank/DDBJ databases">
        <title>A genome reference for cultivated species of the human gut microbiota.</title>
        <authorList>
            <person name="Zou Y."/>
            <person name="Xue W."/>
            <person name="Luo G."/>
        </authorList>
    </citation>
    <scope>NUCLEOTIDE SEQUENCE [LARGE SCALE GENOMIC DNA]</scope>
    <source>
        <strain evidence="3 5">AF26-4BH</strain>
        <strain evidence="2">TF05-5AC</strain>
    </source>
</reference>
<evidence type="ECO:0008006" key="6">
    <source>
        <dbReference type="Google" id="ProtNLM"/>
    </source>
</evidence>
<evidence type="ECO:0000256" key="1">
    <source>
        <dbReference type="SAM" id="Coils"/>
    </source>
</evidence>
<dbReference type="EMBL" id="QVLU01000010">
    <property type="protein sequence ID" value="RGE71532.1"/>
    <property type="molecule type" value="Genomic_DNA"/>
</dbReference>
<dbReference type="Pfam" id="PF12784">
    <property type="entry name" value="PDDEXK_2"/>
    <property type="match status" value="1"/>
</dbReference>
<evidence type="ECO:0000313" key="2">
    <source>
        <dbReference type="EMBL" id="RGE59700.1"/>
    </source>
</evidence>
<dbReference type="RefSeq" id="WP_021639062.1">
    <property type="nucleotide sequence ID" value="NZ_CANNOQ010000052.1"/>
</dbReference>
<organism evidence="2 4">
    <name type="scientific">Eisenbergiella massiliensis</name>
    <dbReference type="NCBI Taxonomy" id="1720294"/>
    <lineage>
        <taxon>Bacteria</taxon>
        <taxon>Bacillati</taxon>
        <taxon>Bacillota</taxon>
        <taxon>Clostridia</taxon>
        <taxon>Lachnospirales</taxon>
        <taxon>Lachnospiraceae</taxon>
        <taxon>Eisenbergiella</taxon>
    </lineage>
</organism>
<gene>
    <name evidence="3" type="ORF">DWY69_13110</name>
    <name evidence="2" type="ORF">DXC51_12875</name>
</gene>
<dbReference type="Proteomes" id="UP000261166">
    <property type="component" value="Unassembled WGS sequence"/>
</dbReference>
<comment type="caution">
    <text evidence="2">The sequence shown here is derived from an EMBL/GenBank/DDBJ whole genome shotgun (WGS) entry which is preliminary data.</text>
</comment>
<dbReference type="GeneID" id="97987741"/>
<protein>
    <recommendedName>
        <fullName evidence="6">PD-(D/E)XK nuclease family transposase</fullName>
    </recommendedName>
</protein>
<proteinExistence type="predicted"/>